<reference evidence="2" key="1">
    <citation type="journal article" date="2020" name="Stud. Mycol.">
        <title>101 Dothideomycetes genomes: a test case for predicting lifestyles and emergence of pathogens.</title>
        <authorList>
            <person name="Haridas S."/>
            <person name="Albert R."/>
            <person name="Binder M."/>
            <person name="Bloem J."/>
            <person name="Labutti K."/>
            <person name="Salamov A."/>
            <person name="Andreopoulos B."/>
            <person name="Baker S."/>
            <person name="Barry K."/>
            <person name="Bills G."/>
            <person name="Bluhm B."/>
            <person name="Cannon C."/>
            <person name="Castanera R."/>
            <person name="Culley D."/>
            <person name="Daum C."/>
            <person name="Ezra D."/>
            <person name="Gonzalez J."/>
            <person name="Henrissat B."/>
            <person name="Kuo A."/>
            <person name="Liang C."/>
            <person name="Lipzen A."/>
            <person name="Lutzoni F."/>
            <person name="Magnuson J."/>
            <person name="Mondo S."/>
            <person name="Nolan M."/>
            <person name="Ohm R."/>
            <person name="Pangilinan J."/>
            <person name="Park H.-J."/>
            <person name="Ramirez L."/>
            <person name="Alfaro M."/>
            <person name="Sun H."/>
            <person name="Tritt A."/>
            <person name="Yoshinaga Y."/>
            <person name="Zwiers L.-H."/>
            <person name="Turgeon B."/>
            <person name="Goodwin S."/>
            <person name="Spatafora J."/>
            <person name="Crous P."/>
            <person name="Grigoriev I."/>
        </authorList>
    </citation>
    <scope>NUCLEOTIDE SEQUENCE</scope>
    <source>
        <strain evidence="2">CBS 627.86</strain>
    </source>
</reference>
<evidence type="ECO:0000313" key="2">
    <source>
        <dbReference type="EMBL" id="KAF2116852.1"/>
    </source>
</evidence>
<feature type="compositionally biased region" description="Polar residues" evidence="1">
    <location>
        <begin position="181"/>
        <end position="196"/>
    </location>
</feature>
<dbReference type="AlphaFoldDB" id="A0A6A5ZBK0"/>
<protein>
    <submittedName>
        <fullName evidence="2">Uncharacterized protein</fullName>
    </submittedName>
</protein>
<dbReference type="EMBL" id="ML977320">
    <property type="protein sequence ID" value="KAF2116852.1"/>
    <property type="molecule type" value="Genomic_DNA"/>
</dbReference>
<evidence type="ECO:0000313" key="3">
    <source>
        <dbReference type="Proteomes" id="UP000799770"/>
    </source>
</evidence>
<keyword evidence="3" id="KW-1185">Reference proteome</keyword>
<evidence type="ECO:0000256" key="1">
    <source>
        <dbReference type="SAM" id="MobiDB-lite"/>
    </source>
</evidence>
<dbReference type="OrthoDB" id="3783521at2759"/>
<organism evidence="2 3">
    <name type="scientific">Lophiotrema nucula</name>
    <dbReference type="NCBI Taxonomy" id="690887"/>
    <lineage>
        <taxon>Eukaryota</taxon>
        <taxon>Fungi</taxon>
        <taxon>Dikarya</taxon>
        <taxon>Ascomycota</taxon>
        <taxon>Pezizomycotina</taxon>
        <taxon>Dothideomycetes</taxon>
        <taxon>Pleosporomycetidae</taxon>
        <taxon>Pleosporales</taxon>
        <taxon>Lophiotremataceae</taxon>
        <taxon>Lophiotrema</taxon>
    </lineage>
</organism>
<proteinExistence type="predicted"/>
<accession>A0A6A5ZBK0</accession>
<feature type="region of interest" description="Disordered" evidence="1">
    <location>
        <begin position="178"/>
        <end position="203"/>
    </location>
</feature>
<gene>
    <name evidence="2" type="ORF">BDV96DRAFT_645256</name>
</gene>
<dbReference type="Proteomes" id="UP000799770">
    <property type="component" value="Unassembled WGS sequence"/>
</dbReference>
<sequence length="203" mass="22502">MYIYGPAPETGYIETYLAIDHKPTELPSESVATGLGQKYLILGCQLKVMFQDRKLVLQFPHEDWLLNEPTFITRISDLEEESAGKDGTAGSKTTAKYADGFNPRDGLNAQYAVSIPSDVACFKRFESESQDAILSGEKTFVDRLFLLDSLASALGIPDGEVIRMAKVASDFWEKHDDDLKSQANNAKTSKRSQSNRASRRIVG</sequence>
<name>A0A6A5ZBK0_9PLEO</name>